<dbReference type="Proteomes" id="UP000009168">
    <property type="component" value="Unassembled WGS sequence"/>
</dbReference>
<keyword evidence="1" id="KW-0732">Signal</keyword>
<proteinExistence type="predicted"/>
<evidence type="ECO:0000313" key="2">
    <source>
        <dbReference type="EMBL" id="EWS72951.1"/>
    </source>
</evidence>
<feature type="signal peptide" evidence="1">
    <location>
        <begin position="1"/>
        <end position="22"/>
    </location>
</feature>
<gene>
    <name evidence="2" type="ORF">TTHERM_000486878</name>
</gene>
<keyword evidence="3" id="KW-1185">Reference proteome</keyword>
<sequence>MNQTSSVLIFAQMLLLQKRVAAYLIQKKSMFLNSQLEKKLIHVNQISTQTTIFNTQLTLVKVQLILVISAYESIERLKHQISFCSLLPAVQRLSDVKKLKNQQLTHILLLKNSFSLTQIFSIIKTKHSIQQYNQSINQLIILINYQKFIINSQKISIWYFLFINKSSILLQQRKIRDLEKDFLNKITNQITNFSSYHLAQ</sequence>
<evidence type="ECO:0000313" key="3">
    <source>
        <dbReference type="Proteomes" id="UP000009168"/>
    </source>
</evidence>
<evidence type="ECO:0008006" key="4">
    <source>
        <dbReference type="Google" id="ProtNLM"/>
    </source>
</evidence>
<dbReference type="AlphaFoldDB" id="W7XFY3"/>
<name>W7XFY3_TETTS</name>
<dbReference type="InParanoid" id="W7XFY3"/>
<dbReference type="RefSeq" id="XP_012654518.1">
    <property type="nucleotide sequence ID" value="XM_012799064.1"/>
</dbReference>
<protein>
    <recommendedName>
        <fullName evidence="4">Transmembrane protein</fullName>
    </recommendedName>
</protein>
<dbReference type="EMBL" id="GG662587">
    <property type="protein sequence ID" value="EWS72951.1"/>
    <property type="molecule type" value="Genomic_DNA"/>
</dbReference>
<feature type="chain" id="PRO_5004906003" description="Transmembrane protein" evidence="1">
    <location>
        <begin position="23"/>
        <end position="200"/>
    </location>
</feature>
<evidence type="ECO:0000256" key="1">
    <source>
        <dbReference type="SAM" id="SignalP"/>
    </source>
</evidence>
<dbReference type="KEGG" id="tet:TTHERM_000486878"/>
<accession>W7XFY3</accession>
<dbReference type="GeneID" id="24439228"/>
<organism evidence="2 3">
    <name type="scientific">Tetrahymena thermophila (strain SB210)</name>
    <dbReference type="NCBI Taxonomy" id="312017"/>
    <lineage>
        <taxon>Eukaryota</taxon>
        <taxon>Sar</taxon>
        <taxon>Alveolata</taxon>
        <taxon>Ciliophora</taxon>
        <taxon>Intramacronucleata</taxon>
        <taxon>Oligohymenophorea</taxon>
        <taxon>Hymenostomatida</taxon>
        <taxon>Tetrahymenina</taxon>
        <taxon>Tetrahymenidae</taxon>
        <taxon>Tetrahymena</taxon>
    </lineage>
</organism>
<reference evidence="3" key="1">
    <citation type="journal article" date="2006" name="PLoS Biol.">
        <title>Macronuclear genome sequence of the ciliate Tetrahymena thermophila, a model eukaryote.</title>
        <authorList>
            <person name="Eisen J.A."/>
            <person name="Coyne R.S."/>
            <person name="Wu M."/>
            <person name="Wu D."/>
            <person name="Thiagarajan M."/>
            <person name="Wortman J.R."/>
            <person name="Badger J.H."/>
            <person name="Ren Q."/>
            <person name="Amedeo P."/>
            <person name="Jones K.M."/>
            <person name="Tallon L.J."/>
            <person name="Delcher A.L."/>
            <person name="Salzberg S.L."/>
            <person name="Silva J.C."/>
            <person name="Haas B.J."/>
            <person name="Majoros W.H."/>
            <person name="Farzad M."/>
            <person name="Carlton J.M."/>
            <person name="Smith R.K. Jr."/>
            <person name="Garg J."/>
            <person name="Pearlman R.E."/>
            <person name="Karrer K.M."/>
            <person name="Sun L."/>
            <person name="Manning G."/>
            <person name="Elde N.C."/>
            <person name="Turkewitz A.P."/>
            <person name="Asai D.J."/>
            <person name="Wilkes D.E."/>
            <person name="Wang Y."/>
            <person name="Cai H."/>
            <person name="Collins K."/>
            <person name="Stewart B.A."/>
            <person name="Lee S.R."/>
            <person name="Wilamowska K."/>
            <person name="Weinberg Z."/>
            <person name="Ruzzo W.L."/>
            <person name="Wloga D."/>
            <person name="Gaertig J."/>
            <person name="Frankel J."/>
            <person name="Tsao C.-C."/>
            <person name="Gorovsky M.A."/>
            <person name="Keeling P.J."/>
            <person name="Waller R.F."/>
            <person name="Patron N.J."/>
            <person name="Cherry J.M."/>
            <person name="Stover N.A."/>
            <person name="Krieger C.J."/>
            <person name="del Toro C."/>
            <person name="Ryder H.F."/>
            <person name="Williamson S.C."/>
            <person name="Barbeau R.A."/>
            <person name="Hamilton E.P."/>
            <person name="Orias E."/>
        </authorList>
    </citation>
    <scope>NUCLEOTIDE SEQUENCE [LARGE SCALE GENOMIC DNA]</scope>
    <source>
        <strain evidence="3">SB210</strain>
    </source>
</reference>